<dbReference type="InterPro" id="IPR036388">
    <property type="entry name" value="WH-like_DNA-bd_sf"/>
</dbReference>
<sequence length="684" mass="78733">MRRGDRRAMSMEENSSRLLADAVERTKRRSLVGREREIQAFLDVLSSQDPEERILNVYGTGGVGKSYLLDEFRSLTEHAKVSFLYVDGLAFPRNPSGFYSYLVRLLARPDREITEIGSAQEQCSSLLRQAAAPGKLILAIDTFEACGELEGWLREEFLPSLPDGTRIVIAGRLPLQGEWLSSPTWGRTIYRLPLRDLQYYAVKTYLERAGIQGDESLRLIWAKTKGHPLTLSLLASTMLARSADARPISNEPDIFPYVVSTWLKEVPDPDIRELVEAAAVLRHFNQELLSFVLEKDVATDRFLQLVGYSFFRRTDRGWIMHDLLRDAVARELRHRAPDNYEKLWKRCVLHYYLRIRRASAKASIAWETLEWVYYIGDRLIRTLFYQHAAVFTLEPVHASNRLEAERFLDNRRRCEKDVRIVQTDPESNERYEYEIKAEDGKRWLAHFYMQELLELDSNIVKLIRDAHGNVCGMAVLIPIHEGTLDYLLTHPPSRAYFASLSEPMLKELRTQREAAAGYFIPSIDVTDFGDDAMREAAGLTFISSMLPAGLVVTTSPPIPFLYNAFLSLGFEPVKDVFHRDYDDEMPTPYFALDTRGRKLLDYLGKMTASFGWMQEQAAADALRQQLSKREREVTELLRQGKTNAEIARELFLSEATVKKHVNNIYSKLQVKNRIQLMNKVRERT</sequence>
<feature type="domain" description="HTH luxR-type" evidence="4">
    <location>
        <begin position="619"/>
        <end position="684"/>
    </location>
</feature>
<dbReference type="CDD" id="cd06170">
    <property type="entry name" value="LuxR_C_like"/>
    <property type="match status" value="1"/>
</dbReference>
<dbReference type="InterPro" id="IPR000792">
    <property type="entry name" value="Tscrpt_reg_LuxR_C"/>
</dbReference>
<dbReference type="Pfam" id="PF13191">
    <property type="entry name" value="AAA_16"/>
    <property type="match status" value="1"/>
</dbReference>
<dbReference type="SUPFAM" id="SSF46894">
    <property type="entry name" value="C-terminal effector domain of the bipartite response regulators"/>
    <property type="match status" value="1"/>
</dbReference>
<dbReference type="SUPFAM" id="SSF52540">
    <property type="entry name" value="P-loop containing nucleoside triphosphate hydrolases"/>
    <property type="match status" value="1"/>
</dbReference>
<evidence type="ECO:0000313" key="6">
    <source>
        <dbReference type="Proteomes" id="UP000309676"/>
    </source>
</evidence>
<dbReference type="InterPro" id="IPR041664">
    <property type="entry name" value="AAA_16"/>
</dbReference>
<name>A0A5R9GGK7_9BACL</name>
<dbReference type="PROSITE" id="PS00622">
    <property type="entry name" value="HTH_LUXR_1"/>
    <property type="match status" value="1"/>
</dbReference>
<dbReference type="PANTHER" id="PTHR44688:SF16">
    <property type="entry name" value="DNA-BINDING TRANSCRIPTIONAL ACTIVATOR DEVR_DOSR"/>
    <property type="match status" value="1"/>
</dbReference>
<dbReference type="Gene3D" id="3.40.50.300">
    <property type="entry name" value="P-loop containing nucleotide triphosphate hydrolases"/>
    <property type="match status" value="1"/>
</dbReference>
<organism evidence="5 6">
    <name type="scientific">Paenibacillus antri</name>
    <dbReference type="NCBI Taxonomy" id="2582848"/>
    <lineage>
        <taxon>Bacteria</taxon>
        <taxon>Bacillati</taxon>
        <taxon>Bacillota</taxon>
        <taxon>Bacilli</taxon>
        <taxon>Bacillales</taxon>
        <taxon>Paenibacillaceae</taxon>
        <taxon>Paenibacillus</taxon>
    </lineage>
</organism>
<dbReference type="EMBL" id="VCIW01000005">
    <property type="protein sequence ID" value="TLS52454.1"/>
    <property type="molecule type" value="Genomic_DNA"/>
</dbReference>
<reference evidence="5 6" key="1">
    <citation type="submission" date="2019-05" db="EMBL/GenBank/DDBJ databases">
        <authorList>
            <person name="Narsing Rao M.P."/>
            <person name="Li W.J."/>
        </authorList>
    </citation>
    <scope>NUCLEOTIDE SEQUENCE [LARGE SCALE GENOMIC DNA]</scope>
    <source>
        <strain evidence="5 6">SYSU_K30003</strain>
    </source>
</reference>
<dbReference type="Gene3D" id="1.10.10.10">
    <property type="entry name" value="Winged helix-like DNA-binding domain superfamily/Winged helix DNA-binding domain"/>
    <property type="match status" value="1"/>
</dbReference>
<evidence type="ECO:0000256" key="1">
    <source>
        <dbReference type="ARBA" id="ARBA00023015"/>
    </source>
</evidence>
<dbReference type="InterPro" id="IPR016032">
    <property type="entry name" value="Sig_transdc_resp-reg_C-effctor"/>
</dbReference>
<keyword evidence="2" id="KW-0238">DNA-binding</keyword>
<dbReference type="PROSITE" id="PS50043">
    <property type="entry name" value="HTH_LUXR_2"/>
    <property type="match status" value="1"/>
</dbReference>
<accession>A0A5R9GGK7</accession>
<dbReference type="PRINTS" id="PR00038">
    <property type="entry name" value="HTHLUXR"/>
</dbReference>
<gene>
    <name evidence="5" type="ORF">FE782_10840</name>
</gene>
<keyword evidence="3" id="KW-0804">Transcription</keyword>
<evidence type="ECO:0000256" key="2">
    <source>
        <dbReference type="ARBA" id="ARBA00023125"/>
    </source>
</evidence>
<dbReference type="PRINTS" id="PR00364">
    <property type="entry name" value="DISEASERSIST"/>
</dbReference>
<protein>
    <recommendedName>
        <fullName evidence="4">HTH luxR-type domain-containing protein</fullName>
    </recommendedName>
</protein>
<evidence type="ECO:0000256" key="3">
    <source>
        <dbReference type="ARBA" id="ARBA00023163"/>
    </source>
</evidence>
<dbReference type="Pfam" id="PF00196">
    <property type="entry name" value="GerE"/>
    <property type="match status" value="1"/>
</dbReference>
<keyword evidence="1" id="KW-0805">Transcription regulation</keyword>
<dbReference type="AlphaFoldDB" id="A0A5R9GGK7"/>
<evidence type="ECO:0000313" key="5">
    <source>
        <dbReference type="EMBL" id="TLS52454.1"/>
    </source>
</evidence>
<dbReference type="PANTHER" id="PTHR44688">
    <property type="entry name" value="DNA-BINDING TRANSCRIPTIONAL ACTIVATOR DEVR_DOSR"/>
    <property type="match status" value="1"/>
</dbReference>
<dbReference type="SMART" id="SM00421">
    <property type="entry name" value="HTH_LUXR"/>
    <property type="match status" value="1"/>
</dbReference>
<dbReference type="GO" id="GO:0006355">
    <property type="term" value="P:regulation of DNA-templated transcription"/>
    <property type="evidence" value="ECO:0007669"/>
    <property type="project" value="InterPro"/>
</dbReference>
<dbReference type="GO" id="GO:0003677">
    <property type="term" value="F:DNA binding"/>
    <property type="evidence" value="ECO:0007669"/>
    <property type="project" value="UniProtKB-KW"/>
</dbReference>
<proteinExistence type="predicted"/>
<comment type="caution">
    <text evidence="5">The sequence shown here is derived from an EMBL/GenBank/DDBJ whole genome shotgun (WGS) entry which is preliminary data.</text>
</comment>
<dbReference type="Proteomes" id="UP000309676">
    <property type="component" value="Unassembled WGS sequence"/>
</dbReference>
<keyword evidence="6" id="KW-1185">Reference proteome</keyword>
<dbReference type="InterPro" id="IPR027417">
    <property type="entry name" value="P-loop_NTPase"/>
</dbReference>
<evidence type="ECO:0000259" key="4">
    <source>
        <dbReference type="PROSITE" id="PS50043"/>
    </source>
</evidence>